<accession>A0ABS0VPT3</accession>
<dbReference type="EMBL" id="JAEILD010000233">
    <property type="protein sequence ID" value="MBI6653551.1"/>
    <property type="molecule type" value="Genomic_DNA"/>
</dbReference>
<feature type="transmembrane region" description="Helical" evidence="1">
    <location>
        <begin position="12"/>
        <end position="33"/>
    </location>
</feature>
<keyword evidence="3" id="KW-1185">Reference proteome</keyword>
<keyword evidence="1" id="KW-0812">Transmembrane</keyword>
<proteinExistence type="predicted"/>
<reference evidence="2 3" key="1">
    <citation type="submission" date="2020-12" db="EMBL/GenBank/DDBJ databases">
        <title>Comparative genomic insights into the epidemiology and virulence of plant pathogenic Pseudomonads from Turkey.</title>
        <authorList>
            <person name="Dillon M."/>
            <person name="Ruiz-Bedoya T."/>
            <person name="Bendalovic-Torma C."/>
            <person name="Guttman K.M."/>
            <person name="Kwak H."/>
            <person name="Middleton M.A."/>
            <person name="Wang P.W."/>
            <person name="Horuz S."/>
            <person name="Aysan Y."/>
            <person name="Guttman D.S."/>
        </authorList>
    </citation>
    <scope>NUCLEOTIDE SEQUENCE [LARGE SCALE GENOMIC DNA]</scope>
    <source>
        <strain evidence="2 3">S4_EA_3a</strain>
    </source>
</reference>
<organism evidence="2 3">
    <name type="scientific">Pseudomonas veronii</name>
    <dbReference type="NCBI Taxonomy" id="76761"/>
    <lineage>
        <taxon>Bacteria</taxon>
        <taxon>Pseudomonadati</taxon>
        <taxon>Pseudomonadota</taxon>
        <taxon>Gammaproteobacteria</taxon>
        <taxon>Pseudomonadales</taxon>
        <taxon>Pseudomonadaceae</taxon>
        <taxon>Pseudomonas</taxon>
    </lineage>
</organism>
<keyword evidence="1" id="KW-1133">Transmembrane helix</keyword>
<dbReference type="RefSeq" id="WP_104902957.1">
    <property type="nucleotide sequence ID" value="NZ_JAEILD010000233.1"/>
</dbReference>
<comment type="caution">
    <text evidence="2">The sequence shown here is derived from an EMBL/GenBank/DDBJ whole genome shotgun (WGS) entry which is preliminary data.</text>
</comment>
<dbReference type="Proteomes" id="UP000614123">
    <property type="component" value="Unassembled WGS sequence"/>
</dbReference>
<evidence type="ECO:0000313" key="3">
    <source>
        <dbReference type="Proteomes" id="UP000614123"/>
    </source>
</evidence>
<protein>
    <submittedName>
        <fullName evidence="2">Uncharacterized protein</fullName>
    </submittedName>
</protein>
<name>A0ABS0VPT3_PSEVE</name>
<sequence>MLNDYGKSLFKPLCSVQNVVLAAAVIFILSLLNLSSSELASWAQALGSIAAIWGAFQISNRQVERQQSERAEERNRQASAFFAVAKNAVDAANNFVSFTQHSHSFMIVRMNWNLMYSHSIESSFDSLKLLPAHELGTYDLVIAHSGLVASVASILVQTRNSLGTTALPEQEYIFLLQELSMRLSNLNFYWVNFTDAFAAAYPEPIMSNASPAGTVR</sequence>
<evidence type="ECO:0000256" key="1">
    <source>
        <dbReference type="SAM" id="Phobius"/>
    </source>
</evidence>
<feature type="transmembrane region" description="Helical" evidence="1">
    <location>
        <begin position="39"/>
        <end position="56"/>
    </location>
</feature>
<gene>
    <name evidence="2" type="ORF">YA0849_31885</name>
</gene>
<keyword evidence="1" id="KW-0472">Membrane</keyword>
<evidence type="ECO:0000313" key="2">
    <source>
        <dbReference type="EMBL" id="MBI6653551.1"/>
    </source>
</evidence>